<dbReference type="Proteomes" id="UP001464891">
    <property type="component" value="Unassembled WGS sequence"/>
</dbReference>
<dbReference type="InterPro" id="IPR031975">
    <property type="entry name" value="Pilin_GH"/>
</dbReference>
<evidence type="ECO:0000313" key="2">
    <source>
        <dbReference type="EMBL" id="MEP0821136.1"/>
    </source>
</evidence>
<name>A0ABV0JJC7_9CYAN</name>
<protein>
    <submittedName>
        <fullName evidence="2">Type IV pilin-like G/H family protein</fullName>
    </submittedName>
</protein>
<dbReference type="RefSeq" id="WP_190441988.1">
    <property type="nucleotide sequence ID" value="NZ_JAMPKM010000075.1"/>
</dbReference>
<dbReference type="Pfam" id="PF16734">
    <property type="entry name" value="Pilin_GH"/>
    <property type="match status" value="1"/>
</dbReference>
<sequence length="162" mass="17875">MKRFLVPAAVITFLAANAVILSDSCIFLTMACKRMEADGKAVTETANRVQQVHYFERGKFIESMDALDIGVKPQMNWYAHSMQVTPTSAFFYAVPTGKMASFRRGYVGAVFPNKASKDDIDNVPLEIVCEAVGRKAILKIKPLLQNGSPTCPEGSVQTKRPR</sequence>
<organism evidence="2 3">
    <name type="scientific">Trichocoleus desertorum GB2-A4</name>
    <dbReference type="NCBI Taxonomy" id="2933944"/>
    <lineage>
        <taxon>Bacteria</taxon>
        <taxon>Bacillati</taxon>
        <taxon>Cyanobacteriota</taxon>
        <taxon>Cyanophyceae</taxon>
        <taxon>Leptolyngbyales</taxon>
        <taxon>Trichocoleusaceae</taxon>
        <taxon>Trichocoleus</taxon>
    </lineage>
</organism>
<evidence type="ECO:0000256" key="1">
    <source>
        <dbReference type="SAM" id="SignalP"/>
    </source>
</evidence>
<dbReference type="EMBL" id="JAMPKM010000075">
    <property type="protein sequence ID" value="MEP0821136.1"/>
    <property type="molecule type" value="Genomic_DNA"/>
</dbReference>
<feature type="chain" id="PRO_5045374349" evidence="1">
    <location>
        <begin position="19"/>
        <end position="162"/>
    </location>
</feature>
<proteinExistence type="predicted"/>
<keyword evidence="1" id="KW-0732">Signal</keyword>
<accession>A0ABV0JJC7</accession>
<keyword evidence="3" id="KW-1185">Reference proteome</keyword>
<evidence type="ECO:0000313" key="3">
    <source>
        <dbReference type="Proteomes" id="UP001464891"/>
    </source>
</evidence>
<reference evidence="2 3" key="1">
    <citation type="submission" date="2022-04" db="EMBL/GenBank/DDBJ databases">
        <title>Positive selection, recombination, and allopatry shape intraspecific diversity of widespread and dominant cyanobacteria.</title>
        <authorList>
            <person name="Wei J."/>
            <person name="Shu W."/>
            <person name="Hu C."/>
        </authorList>
    </citation>
    <scope>NUCLEOTIDE SEQUENCE [LARGE SCALE GENOMIC DNA]</scope>
    <source>
        <strain evidence="2 3">GB2-A4</strain>
    </source>
</reference>
<feature type="signal peptide" evidence="1">
    <location>
        <begin position="1"/>
        <end position="18"/>
    </location>
</feature>
<gene>
    <name evidence="2" type="ORF">NC998_29275</name>
</gene>
<comment type="caution">
    <text evidence="2">The sequence shown here is derived from an EMBL/GenBank/DDBJ whole genome shotgun (WGS) entry which is preliminary data.</text>
</comment>